<evidence type="ECO:0000259" key="11">
    <source>
        <dbReference type="Pfam" id="PF13231"/>
    </source>
</evidence>
<organism evidence="12 13">
    <name type="scientific">Nonomuraea typhae</name>
    <dbReference type="NCBI Taxonomy" id="2603600"/>
    <lineage>
        <taxon>Bacteria</taxon>
        <taxon>Bacillati</taxon>
        <taxon>Actinomycetota</taxon>
        <taxon>Actinomycetes</taxon>
        <taxon>Streptosporangiales</taxon>
        <taxon>Streptosporangiaceae</taxon>
        <taxon>Nonomuraea</taxon>
    </lineage>
</organism>
<dbReference type="Pfam" id="PF13231">
    <property type="entry name" value="PMT_2"/>
    <property type="match status" value="1"/>
</dbReference>
<evidence type="ECO:0000256" key="3">
    <source>
        <dbReference type="ARBA" id="ARBA00022676"/>
    </source>
</evidence>
<reference evidence="12 13" key="1">
    <citation type="submission" date="2024-10" db="EMBL/GenBank/DDBJ databases">
        <title>The Natural Products Discovery Center: Release of the First 8490 Sequenced Strains for Exploring Actinobacteria Biosynthetic Diversity.</title>
        <authorList>
            <person name="Kalkreuter E."/>
            <person name="Kautsar S.A."/>
            <person name="Yang D."/>
            <person name="Bader C.D."/>
            <person name="Teijaro C.N."/>
            <person name="Fluegel L."/>
            <person name="Davis C.M."/>
            <person name="Simpson J.R."/>
            <person name="Lauterbach L."/>
            <person name="Steele A.D."/>
            <person name="Gui C."/>
            <person name="Meng S."/>
            <person name="Li G."/>
            <person name="Viehrig K."/>
            <person name="Ye F."/>
            <person name="Su P."/>
            <person name="Kiefer A.F."/>
            <person name="Nichols A."/>
            <person name="Cepeda A.J."/>
            <person name="Yan W."/>
            <person name="Fan B."/>
            <person name="Jiang Y."/>
            <person name="Adhikari A."/>
            <person name="Zheng C.-J."/>
            <person name="Schuster L."/>
            <person name="Cowan T.M."/>
            <person name="Smanski M.J."/>
            <person name="Chevrette M.G."/>
            <person name="De Carvalho L.P.S."/>
            <person name="Shen B."/>
        </authorList>
    </citation>
    <scope>NUCLEOTIDE SEQUENCE [LARGE SCALE GENOMIC DNA]</scope>
    <source>
        <strain evidence="12 13">NPDC050545</strain>
    </source>
</reference>
<dbReference type="EC" id="2.4.-.-" evidence="12"/>
<feature type="transmembrane region" description="Helical" evidence="9">
    <location>
        <begin position="456"/>
        <end position="473"/>
    </location>
</feature>
<feature type="transmembrane region" description="Helical" evidence="9">
    <location>
        <begin position="424"/>
        <end position="444"/>
    </location>
</feature>
<evidence type="ECO:0000256" key="2">
    <source>
        <dbReference type="ARBA" id="ARBA00022475"/>
    </source>
</evidence>
<dbReference type="GO" id="GO:0016757">
    <property type="term" value="F:glycosyltransferase activity"/>
    <property type="evidence" value="ECO:0007669"/>
    <property type="project" value="UniProtKB-KW"/>
</dbReference>
<comment type="caution">
    <text evidence="12">The sequence shown here is derived from an EMBL/GenBank/DDBJ whole genome shotgun (WGS) entry which is preliminary data.</text>
</comment>
<keyword evidence="2" id="KW-1003">Cell membrane</keyword>
<keyword evidence="4 12" id="KW-0808">Transferase</keyword>
<sequence length="763" mass="83609">MSLAVVMPAYCEEGNLEATVMDFLSVLESGEDQIIVVNDGSLDATGSVAEDLATRFPGRVSVVHHDTNQGYGAAVRTGIHAALERTDAELIFLTDSDGQFLARQLPWFVEVAGKERADAVVGYRMRRADPLARRVCGWLWTRMGRALLRVRVRDVDCAYKLLDRRLLENVSLYGDAATISPELLAKVQARGARVVQRPVEHFPREHGHQTGLNPAVVLRSLLGLVRLWAGMFRHSPLGRAAQRLIRPHDPALAMLTVAAAVLSVIAYVWFANVPLSYPDAVSHLLISRRVLESPTPGLAQLGGVWLPLPHLLALPLIWIDAWYLSGLAGSLISMTAYVLTARYLYKTAHLLTRSRAAGLAAGAAFALCPGALYLQSTPMTELPLLACLAAAVYHLTRWSVAWEHRHLAAAGLAAMLATLTRYEAWVFAPAATVVVAAITWARSAREGRLRRVEAHVIYFALPAFAGIAGWLAWNVVIFGDPFFFHHGEFSRASLWVSGAEVTTGNWGVSALTYAYAVLGNMGPALPVIALCGLAVHLWRRRSAVPLTLLVFLPFFVFTLYGGQRPLHVEEITGDLYNVRFGLVMLLPVALLVGGLVAEIRPAVTALRLRMARVPAARVRGLGQIAAGTVIVACCVAATASGIDTRREAEAFRDTEVEHAAARAAQWLKRNYTGGDVLMATFGNETMTFDSHVPLPSIVYEGSFRRWQPALRDPAANGIRWIHLRQAAGRQDQVWRALDGSAALRPYTLVYEDRYRRIYRKAAA</sequence>
<feature type="domain" description="Glycosyltransferase 2-like" evidence="10">
    <location>
        <begin position="5"/>
        <end position="167"/>
    </location>
</feature>
<keyword evidence="3 12" id="KW-0328">Glycosyltransferase</keyword>
<dbReference type="CDD" id="cd04179">
    <property type="entry name" value="DPM_DPG-synthase_like"/>
    <property type="match status" value="1"/>
</dbReference>
<evidence type="ECO:0000256" key="6">
    <source>
        <dbReference type="ARBA" id="ARBA00022985"/>
    </source>
</evidence>
<keyword evidence="5 9" id="KW-0812">Transmembrane</keyword>
<dbReference type="InterPro" id="IPR029044">
    <property type="entry name" value="Nucleotide-diphossugar_trans"/>
</dbReference>
<evidence type="ECO:0000256" key="1">
    <source>
        <dbReference type="ARBA" id="ARBA00006739"/>
    </source>
</evidence>
<dbReference type="EMBL" id="JBITGY010000005">
    <property type="protein sequence ID" value="MFI6499479.1"/>
    <property type="molecule type" value="Genomic_DNA"/>
</dbReference>
<dbReference type="Proteomes" id="UP001612741">
    <property type="component" value="Unassembled WGS sequence"/>
</dbReference>
<feature type="transmembrane region" description="Helical" evidence="9">
    <location>
        <begin position="250"/>
        <end position="270"/>
    </location>
</feature>
<dbReference type="RefSeq" id="WP_397082810.1">
    <property type="nucleotide sequence ID" value="NZ_JBITGY010000005.1"/>
</dbReference>
<dbReference type="PANTHER" id="PTHR48090">
    <property type="entry name" value="UNDECAPRENYL-PHOSPHATE 4-DEOXY-4-FORMAMIDO-L-ARABINOSE TRANSFERASE-RELATED"/>
    <property type="match status" value="1"/>
</dbReference>
<evidence type="ECO:0000256" key="7">
    <source>
        <dbReference type="ARBA" id="ARBA00022989"/>
    </source>
</evidence>
<evidence type="ECO:0000313" key="12">
    <source>
        <dbReference type="EMBL" id="MFI6499479.1"/>
    </source>
</evidence>
<feature type="transmembrane region" description="Helical" evidence="9">
    <location>
        <begin position="513"/>
        <end position="535"/>
    </location>
</feature>
<feature type="transmembrane region" description="Helical" evidence="9">
    <location>
        <begin position="356"/>
        <end position="374"/>
    </location>
</feature>
<comment type="similarity">
    <text evidence="1">Belongs to the glycosyltransferase 2 family.</text>
</comment>
<dbReference type="InterPro" id="IPR001173">
    <property type="entry name" value="Glyco_trans_2-like"/>
</dbReference>
<evidence type="ECO:0000256" key="5">
    <source>
        <dbReference type="ARBA" id="ARBA00022692"/>
    </source>
</evidence>
<keyword evidence="7 9" id="KW-1133">Transmembrane helix</keyword>
<dbReference type="InterPro" id="IPR050256">
    <property type="entry name" value="Glycosyltransferase_2"/>
</dbReference>
<feature type="transmembrane region" description="Helical" evidence="9">
    <location>
        <begin position="321"/>
        <end position="344"/>
    </location>
</feature>
<proteinExistence type="inferred from homology"/>
<dbReference type="SUPFAM" id="SSF53448">
    <property type="entry name" value="Nucleotide-diphospho-sugar transferases"/>
    <property type="match status" value="1"/>
</dbReference>
<evidence type="ECO:0000256" key="4">
    <source>
        <dbReference type="ARBA" id="ARBA00022679"/>
    </source>
</evidence>
<name>A0ABW7YU87_9ACTN</name>
<gene>
    <name evidence="12" type="ORF">ACIBG2_18980</name>
</gene>
<keyword evidence="8 9" id="KW-0472">Membrane</keyword>
<feature type="transmembrane region" description="Helical" evidence="9">
    <location>
        <begin position="542"/>
        <end position="560"/>
    </location>
</feature>
<feature type="transmembrane region" description="Helical" evidence="9">
    <location>
        <begin position="620"/>
        <end position="642"/>
    </location>
</feature>
<evidence type="ECO:0000259" key="10">
    <source>
        <dbReference type="Pfam" id="PF00535"/>
    </source>
</evidence>
<dbReference type="Pfam" id="PF00535">
    <property type="entry name" value="Glycos_transf_2"/>
    <property type="match status" value="1"/>
</dbReference>
<feature type="domain" description="Glycosyltransferase RgtA/B/C/D-like" evidence="11">
    <location>
        <begin position="328"/>
        <end position="470"/>
    </location>
</feature>
<evidence type="ECO:0000313" key="13">
    <source>
        <dbReference type="Proteomes" id="UP001612741"/>
    </source>
</evidence>
<dbReference type="InterPro" id="IPR038731">
    <property type="entry name" value="RgtA/B/C-like"/>
</dbReference>
<feature type="transmembrane region" description="Helical" evidence="9">
    <location>
        <begin position="580"/>
        <end position="599"/>
    </location>
</feature>
<accession>A0ABW7YU87</accession>
<protein>
    <submittedName>
        <fullName evidence="12">Glycosyltransferase</fullName>
        <ecNumber evidence="12">2.4.-.-</ecNumber>
    </submittedName>
</protein>
<dbReference type="PANTHER" id="PTHR48090:SF3">
    <property type="entry name" value="UNDECAPRENYL-PHOSPHATE 4-DEOXY-4-FORMAMIDO-L-ARABINOSE TRANSFERASE"/>
    <property type="match status" value="1"/>
</dbReference>
<keyword evidence="6" id="KW-0448">Lipopolysaccharide biosynthesis</keyword>
<dbReference type="Gene3D" id="3.90.550.10">
    <property type="entry name" value="Spore Coat Polysaccharide Biosynthesis Protein SpsA, Chain A"/>
    <property type="match status" value="1"/>
</dbReference>
<keyword evidence="13" id="KW-1185">Reference proteome</keyword>
<evidence type="ECO:0000256" key="9">
    <source>
        <dbReference type="SAM" id="Phobius"/>
    </source>
</evidence>
<evidence type="ECO:0000256" key="8">
    <source>
        <dbReference type="ARBA" id="ARBA00023136"/>
    </source>
</evidence>